<evidence type="ECO:0000313" key="2">
    <source>
        <dbReference type="EMBL" id="CAH2330476.1"/>
    </source>
</evidence>
<protein>
    <submittedName>
        <fullName evidence="2">Uncharacterized protein</fullName>
    </submittedName>
</protein>
<name>A0AAD1TNL4_PELCU</name>
<keyword evidence="3" id="KW-1185">Reference proteome</keyword>
<organism evidence="2 3">
    <name type="scientific">Pelobates cultripes</name>
    <name type="common">Western spadefoot toad</name>
    <dbReference type="NCBI Taxonomy" id="61616"/>
    <lineage>
        <taxon>Eukaryota</taxon>
        <taxon>Metazoa</taxon>
        <taxon>Chordata</taxon>
        <taxon>Craniata</taxon>
        <taxon>Vertebrata</taxon>
        <taxon>Euteleostomi</taxon>
        <taxon>Amphibia</taxon>
        <taxon>Batrachia</taxon>
        <taxon>Anura</taxon>
        <taxon>Pelobatoidea</taxon>
        <taxon>Pelobatidae</taxon>
        <taxon>Pelobates</taxon>
    </lineage>
</organism>
<reference evidence="2" key="1">
    <citation type="submission" date="2022-03" db="EMBL/GenBank/DDBJ databases">
        <authorList>
            <person name="Alioto T."/>
            <person name="Alioto T."/>
            <person name="Gomez Garrido J."/>
        </authorList>
    </citation>
    <scope>NUCLEOTIDE SEQUENCE</scope>
</reference>
<comment type="caution">
    <text evidence="2">The sequence shown here is derived from an EMBL/GenBank/DDBJ whole genome shotgun (WGS) entry which is preliminary data.</text>
</comment>
<dbReference type="EMBL" id="CAKOES020000674">
    <property type="protein sequence ID" value="CAH2330476.1"/>
    <property type="molecule type" value="Genomic_DNA"/>
</dbReference>
<sequence>MWSCLPAIQTKRWTTRWLTAANYKDICNSGHNETQATTLRFSYRDWMHTSGLSWKPRQQRPRCRHQAVNREANKRMAGGPRRKRHKHTQLTYVGRKTAKQTSYIHPPGRTARRRRTKQAATTPQQRHQRKPKTL</sequence>
<dbReference type="AlphaFoldDB" id="A0AAD1TNL4"/>
<accession>A0AAD1TNL4</accession>
<evidence type="ECO:0000256" key="1">
    <source>
        <dbReference type="SAM" id="MobiDB-lite"/>
    </source>
</evidence>
<feature type="non-terminal residue" evidence="2">
    <location>
        <position position="134"/>
    </location>
</feature>
<dbReference type="Proteomes" id="UP001295444">
    <property type="component" value="Unassembled WGS sequence"/>
</dbReference>
<evidence type="ECO:0000313" key="3">
    <source>
        <dbReference type="Proteomes" id="UP001295444"/>
    </source>
</evidence>
<gene>
    <name evidence="2" type="ORF">PECUL_23A008362</name>
</gene>
<proteinExistence type="predicted"/>
<feature type="region of interest" description="Disordered" evidence="1">
    <location>
        <begin position="52"/>
        <end position="134"/>
    </location>
</feature>
<feature type="compositionally biased region" description="Basic residues" evidence="1">
    <location>
        <begin position="57"/>
        <end position="67"/>
    </location>
</feature>